<feature type="transmembrane region" description="Helical" evidence="1">
    <location>
        <begin position="87"/>
        <end position="106"/>
    </location>
</feature>
<feature type="transmembrane region" description="Helical" evidence="1">
    <location>
        <begin position="59"/>
        <end position="80"/>
    </location>
</feature>
<dbReference type="Pfam" id="PF19660">
    <property type="entry name" value="DUF6163"/>
    <property type="match status" value="1"/>
</dbReference>
<keyword evidence="1" id="KW-0472">Membrane</keyword>
<sequence>MTVPVRPGDKAAALNRILTTVLKRGFGLFLFGGGIYYWVRLVGIFDGALWRFDLMPFAWQVAAPALAVLYPVAGIGLWTLMSWGPVMWLLVAGAEAIMHIGLPFLFSGKLFFLGFHLFGLAMLGVLRLVGELEAAQRLKSRPSSIPDIKHEM</sequence>
<evidence type="ECO:0000256" key="1">
    <source>
        <dbReference type="SAM" id="Phobius"/>
    </source>
</evidence>
<accession>A0A1T4P3X5</accession>
<feature type="transmembrane region" description="Helical" evidence="1">
    <location>
        <begin position="21"/>
        <end position="39"/>
    </location>
</feature>
<keyword evidence="1" id="KW-0812">Transmembrane</keyword>
<reference evidence="2 3" key="1">
    <citation type="submission" date="2017-02" db="EMBL/GenBank/DDBJ databases">
        <authorList>
            <person name="Peterson S.W."/>
        </authorList>
    </citation>
    <scope>NUCLEOTIDE SEQUENCE [LARGE SCALE GENOMIC DNA]</scope>
    <source>
        <strain evidence="2 3">USBA 369</strain>
    </source>
</reference>
<protein>
    <submittedName>
        <fullName evidence="2">Uncharacterized protein</fullName>
    </submittedName>
</protein>
<feature type="transmembrane region" description="Helical" evidence="1">
    <location>
        <begin position="112"/>
        <end position="130"/>
    </location>
</feature>
<keyword evidence="3" id="KW-1185">Reference proteome</keyword>
<name>A0A1T4P3X5_9HYPH</name>
<gene>
    <name evidence="2" type="ORF">SAMN05428963_103326</name>
</gene>
<dbReference type="STRING" id="1365950.SAMN05428963_103326"/>
<evidence type="ECO:0000313" key="3">
    <source>
        <dbReference type="Proteomes" id="UP000190135"/>
    </source>
</evidence>
<dbReference type="InterPro" id="IPR046161">
    <property type="entry name" value="DUF6163"/>
</dbReference>
<dbReference type="RefSeq" id="WP_078707424.1">
    <property type="nucleotide sequence ID" value="NZ_FUXL01000003.1"/>
</dbReference>
<organism evidence="2 3">
    <name type="scientific">Consotaella salsifontis</name>
    <dbReference type="NCBI Taxonomy" id="1365950"/>
    <lineage>
        <taxon>Bacteria</taxon>
        <taxon>Pseudomonadati</taxon>
        <taxon>Pseudomonadota</taxon>
        <taxon>Alphaproteobacteria</taxon>
        <taxon>Hyphomicrobiales</taxon>
        <taxon>Aurantimonadaceae</taxon>
        <taxon>Consotaella</taxon>
    </lineage>
</organism>
<proteinExistence type="predicted"/>
<dbReference type="Proteomes" id="UP000190135">
    <property type="component" value="Unassembled WGS sequence"/>
</dbReference>
<dbReference type="AlphaFoldDB" id="A0A1T4P3X5"/>
<keyword evidence="1" id="KW-1133">Transmembrane helix</keyword>
<evidence type="ECO:0000313" key="2">
    <source>
        <dbReference type="EMBL" id="SJZ86101.1"/>
    </source>
</evidence>
<dbReference type="EMBL" id="FUXL01000003">
    <property type="protein sequence ID" value="SJZ86101.1"/>
    <property type="molecule type" value="Genomic_DNA"/>
</dbReference>